<evidence type="ECO:0000256" key="6">
    <source>
        <dbReference type="SAM" id="Phobius"/>
    </source>
</evidence>
<dbReference type="Pfam" id="PF15905">
    <property type="entry name" value="HMMR_N"/>
    <property type="match status" value="1"/>
</dbReference>
<dbReference type="STRING" id="400727.A0A2T7PNL1"/>
<name>A0A2T7PNL1_POMCA</name>
<proteinExistence type="predicted"/>
<dbReference type="SUPFAM" id="SSF57997">
    <property type="entry name" value="Tropomyosin"/>
    <property type="match status" value="1"/>
</dbReference>
<keyword evidence="4" id="KW-0175">Coiled coil</keyword>
<dbReference type="GO" id="GO:0005819">
    <property type="term" value="C:spindle"/>
    <property type="evidence" value="ECO:0007669"/>
    <property type="project" value="UniProtKB-SubCell"/>
</dbReference>
<dbReference type="AlphaFoldDB" id="A0A2T7PNL1"/>
<dbReference type="InterPro" id="IPR026203">
    <property type="entry name" value="IHABP"/>
</dbReference>
<feature type="coiled-coil region" evidence="4">
    <location>
        <begin position="354"/>
        <end position="441"/>
    </location>
</feature>
<keyword evidence="3" id="KW-0206">Cytoskeleton</keyword>
<organism evidence="8 9">
    <name type="scientific">Pomacea canaliculata</name>
    <name type="common">Golden apple snail</name>
    <dbReference type="NCBI Taxonomy" id="400727"/>
    <lineage>
        <taxon>Eukaryota</taxon>
        <taxon>Metazoa</taxon>
        <taxon>Spiralia</taxon>
        <taxon>Lophotrochozoa</taxon>
        <taxon>Mollusca</taxon>
        <taxon>Gastropoda</taxon>
        <taxon>Caenogastropoda</taxon>
        <taxon>Architaenioglossa</taxon>
        <taxon>Ampullarioidea</taxon>
        <taxon>Ampullariidae</taxon>
        <taxon>Pomacea</taxon>
    </lineage>
</organism>
<dbReference type="InterPro" id="IPR031794">
    <property type="entry name" value="HMMR_C"/>
</dbReference>
<evidence type="ECO:0000256" key="3">
    <source>
        <dbReference type="ARBA" id="ARBA00023212"/>
    </source>
</evidence>
<keyword evidence="2" id="KW-0963">Cytoplasm</keyword>
<comment type="caution">
    <text evidence="8">The sequence shown here is derived from an EMBL/GenBank/DDBJ whole genome shotgun (WGS) entry which is preliminary data.</text>
</comment>
<feature type="coiled-coil region" evidence="4">
    <location>
        <begin position="516"/>
        <end position="550"/>
    </location>
</feature>
<evidence type="ECO:0000256" key="2">
    <source>
        <dbReference type="ARBA" id="ARBA00022490"/>
    </source>
</evidence>
<gene>
    <name evidence="8" type="ORF">C0Q70_06279</name>
</gene>
<evidence type="ECO:0000259" key="7">
    <source>
        <dbReference type="Pfam" id="PF15908"/>
    </source>
</evidence>
<feature type="domain" description="Hyaluronan-mediated motility receptor C-terminal" evidence="7">
    <location>
        <begin position="741"/>
        <end position="886"/>
    </location>
</feature>
<evidence type="ECO:0000313" key="9">
    <source>
        <dbReference type="Proteomes" id="UP000245119"/>
    </source>
</evidence>
<feature type="coiled-coil region" evidence="4">
    <location>
        <begin position="580"/>
        <end position="759"/>
    </location>
</feature>
<keyword evidence="9" id="KW-1185">Reference proteome</keyword>
<accession>A0A2T7PNL1</accession>
<feature type="coiled-coil region" evidence="4">
    <location>
        <begin position="824"/>
        <end position="865"/>
    </location>
</feature>
<keyword evidence="6" id="KW-0812">Transmembrane</keyword>
<protein>
    <recommendedName>
        <fullName evidence="7">Hyaluronan-mediated motility receptor C-terminal domain-containing protein</fullName>
    </recommendedName>
</protein>
<dbReference type="PANTHER" id="PTHR18956:SF6">
    <property type="entry name" value="HYALURONAN MEDIATED MOTILITY RECEPTOR"/>
    <property type="match status" value="1"/>
</dbReference>
<dbReference type="PANTHER" id="PTHR18956">
    <property type="entry name" value="HYALURONAN MEDIATED MOTILITY RECEPTOR"/>
    <property type="match status" value="1"/>
</dbReference>
<evidence type="ECO:0000256" key="4">
    <source>
        <dbReference type="SAM" id="Coils"/>
    </source>
</evidence>
<feature type="coiled-coil region" evidence="4">
    <location>
        <begin position="71"/>
        <end position="307"/>
    </location>
</feature>
<reference evidence="8 9" key="1">
    <citation type="submission" date="2018-04" db="EMBL/GenBank/DDBJ databases">
        <title>The genome of golden apple snail Pomacea canaliculata provides insight into stress tolerance and invasive adaptation.</title>
        <authorList>
            <person name="Liu C."/>
            <person name="Liu B."/>
            <person name="Ren Y."/>
            <person name="Zhang Y."/>
            <person name="Wang H."/>
            <person name="Li S."/>
            <person name="Jiang F."/>
            <person name="Yin L."/>
            <person name="Zhang G."/>
            <person name="Qian W."/>
            <person name="Fan W."/>
        </authorList>
    </citation>
    <scope>NUCLEOTIDE SEQUENCE [LARGE SCALE GENOMIC DNA]</scope>
    <source>
        <strain evidence="8">SZHN2017</strain>
        <tissue evidence="8">Muscle</tissue>
    </source>
</reference>
<dbReference type="Proteomes" id="UP000245119">
    <property type="component" value="Linkage Group LG3"/>
</dbReference>
<dbReference type="EMBL" id="PZQS01000003">
    <property type="protein sequence ID" value="PVD34998.1"/>
    <property type="molecule type" value="Genomic_DNA"/>
</dbReference>
<sequence>MHLKFELKGDVAPNSDYMEYFHHSQLTSSTPRKCGSANSSSSSESSNRSVARKSTHFSDHTGRSKDLELELRRLLHVKGEQDRELRQLREKCQNLEGRLNNADVDHTLCLAHAATLEAETKEAKSQLKVLQMQLPVQMQQKHEKLVQSLRQEHEAKSKELRQELEAVKEKHDHAQQKMQKAQQEVDILQQMLQKSQEACSSCEQKLQALQEESSKTQQQMHSLQLERERLQQALAQQGDVCAVTEQRLQAALQARDQGEKQMEQAQQKCYDLQQQLQQMQENHSKLQEQLQEELHSTKENLAKLQQSGISVEEESKNLKLAKKDLEVRGDLMFDAIRSLKEEAYSESDVMKQQLFEELAENALLKEHIEQLEQENKLLNETIQSLTVKHEVLEEKLASQEVQEEKTCSQLKMQVNVLQQNLQTLQDELECTKLTNKDLVQSLTQLKDELSCTKSLEHGKEKELEVLSHAKLDLEAAIKSLMVDLHAVQQREEGAQSQVLHFQTQVQQLQVTEQDLKMQLEQQVTLADQEQNKLKDKLKRATEERHKLVEKHCEELQSVKKALALDHQEMDAKMSELALRLDRSQNFNRQMKDELKKLLADKEKLQQQICDLEKQVKKSQDELETHQSEFREQEEMLHLKLTALQEELMRLKGQEDEFQSALSNSEELAQKYKKQFLQQTEKCSELENEVKDMEAEKTMLQSQIDSILTENGRIVLDMEGQLERMREAALEERSGFERIISEMSEKIQQLEETETLLKEQEDWKNKYDELYFRVEPFMEQLDAFAAERELLLGQRQQDEAEVAKLMEKCAKLLGHQNHRQKIQYINKMKDEFMKCRKEKEELKGKVAKQNNAIQKLERRLQILEGKKLVDPVHLRKDQQPLRSPLRQAILVVVVMVVIFSWLLVVNIRHRDIFRRMYPRWATSPTDTDPYTYESISDRSLRENPADSYVRQTPLDNSPMLSDKNLRQLKGSIIVVGYPREERSRLLTPCHSSRDLVLIKPDV</sequence>
<evidence type="ECO:0000256" key="1">
    <source>
        <dbReference type="ARBA" id="ARBA00004186"/>
    </source>
</evidence>
<dbReference type="OrthoDB" id="419631at2759"/>
<feature type="transmembrane region" description="Helical" evidence="6">
    <location>
        <begin position="887"/>
        <end position="906"/>
    </location>
</feature>
<dbReference type="Pfam" id="PF15908">
    <property type="entry name" value="HMMR_C"/>
    <property type="match status" value="1"/>
</dbReference>
<keyword evidence="6" id="KW-1133">Transmembrane helix</keyword>
<comment type="subcellular location">
    <subcellularLocation>
        <location evidence="1">Cytoplasm</location>
        <location evidence="1">Cytoskeleton</location>
        <location evidence="1">Spindle</location>
    </subcellularLocation>
</comment>
<keyword evidence="6" id="KW-0472">Membrane</keyword>
<dbReference type="Gene3D" id="1.20.5.170">
    <property type="match status" value="1"/>
</dbReference>
<feature type="compositionally biased region" description="Low complexity" evidence="5">
    <location>
        <begin position="36"/>
        <end position="49"/>
    </location>
</feature>
<feature type="region of interest" description="Disordered" evidence="5">
    <location>
        <begin position="27"/>
        <end position="64"/>
    </location>
</feature>
<dbReference type="GO" id="GO:0005540">
    <property type="term" value="F:hyaluronic acid binding"/>
    <property type="evidence" value="ECO:0007669"/>
    <property type="project" value="InterPro"/>
</dbReference>
<evidence type="ECO:0000313" key="8">
    <source>
        <dbReference type="EMBL" id="PVD34998.1"/>
    </source>
</evidence>
<evidence type="ECO:0000256" key="5">
    <source>
        <dbReference type="SAM" id="MobiDB-lite"/>
    </source>
</evidence>